<accession>A0A1N6SL00</accession>
<keyword evidence="2" id="KW-1185">Reference proteome</keyword>
<sequence length="40" mass="4592">MFALDFSGSGFYHSYGAWLPLKKLWSVLMLQRSVVLNSNQ</sequence>
<evidence type="ECO:0000313" key="1">
    <source>
        <dbReference type="EMBL" id="SIQ41780.1"/>
    </source>
</evidence>
<dbReference type="AlphaFoldDB" id="A0A1N6SL00"/>
<dbReference type="EMBL" id="FTMN01000004">
    <property type="protein sequence ID" value="SIQ41780.1"/>
    <property type="molecule type" value="Genomic_DNA"/>
</dbReference>
<reference evidence="1 2" key="1">
    <citation type="submission" date="2017-01" db="EMBL/GenBank/DDBJ databases">
        <authorList>
            <person name="Mah S.A."/>
            <person name="Swanson W.J."/>
            <person name="Moy G.W."/>
            <person name="Vacquier V.D."/>
        </authorList>
    </citation>
    <scope>NUCLEOTIDE SEQUENCE [LARGE SCALE GENOMIC DNA]</scope>
    <source>
        <strain evidence="1 2">DSM 7027</strain>
    </source>
</reference>
<organism evidence="1 2">
    <name type="scientific">Marinobacterium stanieri</name>
    <dbReference type="NCBI Taxonomy" id="49186"/>
    <lineage>
        <taxon>Bacteria</taxon>
        <taxon>Pseudomonadati</taxon>
        <taxon>Pseudomonadota</taxon>
        <taxon>Gammaproteobacteria</taxon>
        <taxon>Oceanospirillales</taxon>
        <taxon>Oceanospirillaceae</taxon>
        <taxon>Marinobacterium</taxon>
    </lineage>
</organism>
<evidence type="ECO:0000313" key="2">
    <source>
        <dbReference type="Proteomes" id="UP000186895"/>
    </source>
</evidence>
<dbReference type="Proteomes" id="UP000186895">
    <property type="component" value="Unassembled WGS sequence"/>
</dbReference>
<protein>
    <submittedName>
        <fullName evidence="1">Uncharacterized protein</fullName>
    </submittedName>
</protein>
<proteinExistence type="predicted"/>
<name>A0A1N6SL00_9GAMM</name>
<gene>
    <name evidence="1" type="ORF">SAMN05421647_104334</name>
</gene>